<evidence type="ECO:0000256" key="4">
    <source>
        <dbReference type="ARBA" id="ARBA00022964"/>
    </source>
</evidence>
<keyword evidence="4 7" id="KW-0223">Dioxygenase</keyword>
<sequence>MLTLADVLEAEDVARIREALAQAPWRDGRRTAGAAARKVKANSQADADNPKIAALARFVREALERNEVFAAYARPARWSTLMFNRYGPGETYGSHMDDALMGPEGARVRTDLSFTLFLSDPSTYEGGELVVEGVEGERAVKLPAGSMVVYSTGALHRVEPVTSGERLACVGWIQSFIRRADEREILFDLARVRGALPEGEARLLLDKASGNLLRLWGEP</sequence>
<dbReference type="Gene3D" id="2.60.120.620">
    <property type="entry name" value="q2cbj1_9rhob like domain"/>
    <property type="match status" value="1"/>
</dbReference>
<evidence type="ECO:0000256" key="7">
    <source>
        <dbReference type="HAMAP-Rule" id="MF_00657"/>
    </source>
</evidence>
<evidence type="ECO:0000313" key="9">
    <source>
        <dbReference type="EMBL" id="MFD1783837.1"/>
    </source>
</evidence>
<evidence type="ECO:0000256" key="6">
    <source>
        <dbReference type="ARBA" id="ARBA00023004"/>
    </source>
</evidence>
<keyword evidence="6 7" id="KW-0408">Iron</keyword>
<dbReference type="EMBL" id="JBHUEY010000001">
    <property type="protein sequence ID" value="MFD1783837.1"/>
    <property type="molecule type" value="Genomic_DNA"/>
</dbReference>
<dbReference type="SMART" id="SM00702">
    <property type="entry name" value="P4Hc"/>
    <property type="match status" value="1"/>
</dbReference>
<dbReference type="HAMAP" id="MF_00657">
    <property type="entry name" value="Hydroxyl_YbiX"/>
    <property type="match status" value="1"/>
</dbReference>
<organism evidence="9 10">
    <name type="scientific">Phenylobacterium terrae</name>
    <dbReference type="NCBI Taxonomy" id="2665495"/>
    <lineage>
        <taxon>Bacteria</taxon>
        <taxon>Pseudomonadati</taxon>
        <taxon>Pseudomonadota</taxon>
        <taxon>Alphaproteobacteria</taxon>
        <taxon>Caulobacterales</taxon>
        <taxon>Caulobacteraceae</taxon>
        <taxon>Phenylobacterium</taxon>
    </lineage>
</organism>
<reference evidence="10" key="1">
    <citation type="journal article" date="2019" name="Int. J. Syst. Evol. Microbiol.">
        <title>The Global Catalogue of Microorganisms (GCM) 10K type strain sequencing project: providing services to taxonomists for standard genome sequencing and annotation.</title>
        <authorList>
            <consortium name="The Broad Institute Genomics Platform"/>
            <consortium name="The Broad Institute Genome Sequencing Center for Infectious Disease"/>
            <person name="Wu L."/>
            <person name="Ma J."/>
        </authorList>
    </citation>
    <scope>NUCLEOTIDE SEQUENCE [LARGE SCALE GENOMIC DNA]</scope>
    <source>
        <strain evidence="10">DFY28</strain>
    </source>
</reference>
<keyword evidence="5 7" id="KW-0560">Oxidoreductase</keyword>
<dbReference type="InterPro" id="IPR023550">
    <property type="entry name" value="PKHD_hydroxylase"/>
</dbReference>
<dbReference type="Pfam" id="PF13640">
    <property type="entry name" value="2OG-FeII_Oxy_3"/>
    <property type="match status" value="1"/>
</dbReference>
<protein>
    <submittedName>
        <fullName evidence="9">Fe2+-dependent dioxygenase</fullName>
    </submittedName>
</protein>
<evidence type="ECO:0000259" key="8">
    <source>
        <dbReference type="PROSITE" id="PS51471"/>
    </source>
</evidence>
<feature type="domain" description="Fe2OG dioxygenase" evidence="8">
    <location>
        <begin position="77"/>
        <end position="175"/>
    </location>
</feature>
<feature type="binding site" evidence="7">
    <location>
        <position position="156"/>
    </location>
    <ligand>
        <name>Fe cation</name>
        <dbReference type="ChEBI" id="CHEBI:24875"/>
    </ligand>
</feature>
<dbReference type="Proteomes" id="UP001597237">
    <property type="component" value="Unassembled WGS sequence"/>
</dbReference>
<dbReference type="PROSITE" id="PS51471">
    <property type="entry name" value="FE2OG_OXY"/>
    <property type="match status" value="1"/>
</dbReference>
<dbReference type="SUPFAM" id="SSF51197">
    <property type="entry name" value="Clavaminate synthase-like"/>
    <property type="match status" value="1"/>
</dbReference>
<evidence type="ECO:0000256" key="1">
    <source>
        <dbReference type="ARBA" id="ARBA00001961"/>
    </source>
</evidence>
<evidence type="ECO:0000313" key="10">
    <source>
        <dbReference type="Proteomes" id="UP001597237"/>
    </source>
</evidence>
<dbReference type="PANTHER" id="PTHR41536">
    <property type="entry name" value="PKHD-TYPE HYDROXYLASE YBIX"/>
    <property type="match status" value="1"/>
</dbReference>
<evidence type="ECO:0000256" key="3">
    <source>
        <dbReference type="ARBA" id="ARBA00022896"/>
    </source>
</evidence>
<dbReference type="NCBIfam" id="NF003974">
    <property type="entry name" value="PRK05467.1-3"/>
    <property type="match status" value="1"/>
</dbReference>
<evidence type="ECO:0000256" key="5">
    <source>
        <dbReference type="ARBA" id="ARBA00023002"/>
    </source>
</evidence>
<comment type="cofactor">
    <cofactor evidence="1 7">
        <name>L-ascorbate</name>
        <dbReference type="ChEBI" id="CHEBI:38290"/>
    </cofactor>
</comment>
<keyword evidence="2 7" id="KW-0479">Metal-binding</keyword>
<feature type="binding site" evidence="7">
    <location>
        <position position="97"/>
    </location>
    <ligand>
        <name>Fe cation</name>
        <dbReference type="ChEBI" id="CHEBI:24875"/>
    </ligand>
</feature>
<keyword evidence="3 7" id="KW-0847">Vitamin C</keyword>
<keyword evidence="10" id="KW-1185">Reference proteome</keyword>
<dbReference type="InterPro" id="IPR005123">
    <property type="entry name" value="Oxoglu/Fe-dep_dioxygenase_dom"/>
</dbReference>
<feature type="binding site" evidence="7">
    <location>
        <position position="95"/>
    </location>
    <ligand>
        <name>Fe cation</name>
        <dbReference type="ChEBI" id="CHEBI:24875"/>
    </ligand>
</feature>
<feature type="binding site" evidence="7">
    <location>
        <position position="166"/>
    </location>
    <ligand>
        <name>2-oxoglutarate</name>
        <dbReference type="ChEBI" id="CHEBI:16810"/>
    </ligand>
</feature>
<dbReference type="NCBIfam" id="NF003975">
    <property type="entry name" value="PRK05467.1-4"/>
    <property type="match status" value="1"/>
</dbReference>
<evidence type="ECO:0000256" key="2">
    <source>
        <dbReference type="ARBA" id="ARBA00022723"/>
    </source>
</evidence>
<gene>
    <name evidence="9" type="ORF">ACFSC0_10570</name>
</gene>
<dbReference type="InterPro" id="IPR006620">
    <property type="entry name" value="Pro_4_hyd_alph"/>
</dbReference>
<accession>A0ABW4N0Z5</accession>
<dbReference type="GO" id="GO:0051213">
    <property type="term" value="F:dioxygenase activity"/>
    <property type="evidence" value="ECO:0007669"/>
    <property type="project" value="UniProtKB-KW"/>
</dbReference>
<name>A0ABW4N0Z5_9CAUL</name>
<dbReference type="PANTHER" id="PTHR41536:SF1">
    <property type="entry name" value="PKHD-TYPE HYDROXYLASE YBIX"/>
    <property type="match status" value="1"/>
</dbReference>
<dbReference type="RefSeq" id="WP_377282971.1">
    <property type="nucleotide sequence ID" value="NZ_JBHRSI010000008.1"/>
</dbReference>
<proteinExistence type="inferred from homology"/>
<comment type="cofactor">
    <cofactor evidence="7">
        <name>Fe(2+)</name>
        <dbReference type="ChEBI" id="CHEBI:29033"/>
    </cofactor>
    <text evidence="7">Binds 1 Fe(2+) ion per subunit.</text>
</comment>
<comment type="caution">
    <text evidence="9">The sequence shown here is derived from an EMBL/GenBank/DDBJ whole genome shotgun (WGS) entry which is preliminary data.</text>
</comment>
<dbReference type="InterPro" id="IPR044862">
    <property type="entry name" value="Pro_4_hyd_alph_FE2OG_OXY"/>
</dbReference>